<evidence type="ECO:0000256" key="4">
    <source>
        <dbReference type="SAM" id="MobiDB-lite"/>
    </source>
</evidence>
<dbReference type="Gene3D" id="2.30.30.30">
    <property type="match status" value="1"/>
</dbReference>
<comment type="similarity">
    <text evidence="2">Belongs to the MOS2 family.</text>
</comment>
<dbReference type="AlphaFoldDB" id="A0A067RFH9"/>
<dbReference type="InParanoid" id="A0A067RFH9"/>
<accession>A0A067RFH9</accession>
<dbReference type="PANTHER" id="PTHR15818:SF2">
    <property type="entry name" value="G-PATCH DOMAIN AND KOW MOTIFS-CONTAINING PROTEIN"/>
    <property type="match status" value="1"/>
</dbReference>
<dbReference type="SUPFAM" id="SSF50104">
    <property type="entry name" value="Translation proteins SH3-like domain"/>
    <property type="match status" value="1"/>
</dbReference>
<evidence type="ECO:0000256" key="3">
    <source>
        <dbReference type="ARBA" id="ARBA00023242"/>
    </source>
</evidence>
<gene>
    <name evidence="6" type="ORF">L798_03333</name>
</gene>
<dbReference type="SMART" id="SM00739">
    <property type="entry name" value="KOW"/>
    <property type="match status" value="1"/>
</dbReference>
<dbReference type="InterPro" id="IPR026822">
    <property type="entry name" value="Spp2/MOS2_G-patch"/>
</dbReference>
<dbReference type="EMBL" id="KK852539">
    <property type="protein sequence ID" value="KDR21788.1"/>
    <property type="molecule type" value="Genomic_DNA"/>
</dbReference>
<keyword evidence="3" id="KW-0539">Nucleus</keyword>
<dbReference type="PROSITE" id="PS50174">
    <property type="entry name" value="G_PATCH"/>
    <property type="match status" value="1"/>
</dbReference>
<evidence type="ECO:0000256" key="1">
    <source>
        <dbReference type="ARBA" id="ARBA00004123"/>
    </source>
</evidence>
<dbReference type="CDD" id="cd13152">
    <property type="entry name" value="KOW_GPKOW_A"/>
    <property type="match status" value="1"/>
</dbReference>
<dbReference type="OrthoDB" id="5577072at2759"/>
<evidence type="ECO:0000256" key="2">
    <source>
        <dbReference type="ARBA" id="ARBA00010966"/>
    </source>
</evidence>
<dbReference type="STRING" id="136037.A0A067RFH9"/>
<dbReference type="InterPro" id="IPR041993">
    <property type="entry name" value="GPKOW_KOW1"/>
</dbReference>
<dbReference type="eggNOG" id="KOG4315">
    <property type="taxonomic scope" value="Eukaryota"/>
</dbReference>
<dbReference type="Pfam" id="PF00467">
    <property type="entry name" value="KOW"/>
    <property type="match status" value="1"/>
</dbReference>
<keyword evidence="7" id="KW-1185">Reference proteome</keyword>
<dbReference type="OMA" id="HELVITM"/>
<dbReference type="FunCoup" id="A0A067RFH9">
    <property type="interactions" value="1463"/>
</dbReference>
<dbReference type="PANTHER" id="PTHR15818">
    <property type="entry name" value="G PATCH AND KOW-CONTAINING"/>
    <property type="match status" value="1"/>
</dbReference>
<proteinExistence type="inferred from homology"/>
<feature type="domain" description="G-patch" evidence="5">
    <location>
        <begin position="148"/>
        <end position="181"/>
    </location>
</feature>
<dbReference type="InterPro" id="IPR045166">
    <property type="entry name" value="Spp2-like"/>
</dbReference>
<dbReference type="InterPro" id="IPR005824">
    <property type="entry name" value="KOW"/>
</dbReference>
<dbReference type="InterPro" id="IPR000467">
    <property type="entry name" value="G_patch_dom"/>
</dbReference>
<dbReference type="Proteomes" id="UP000027135">
    <property type="component" value="Unassembled WGS sequence"/>
</dbReference>
<feature type="region of interest" description="Disordered" evidence="4">
    <location>
        <begin position="295"/>
        <end position="320"/>
    </location>
</feature>
<reference evidence="6 7" key="1">
    <citation type="journal article" date="2014" name="Nat. Commun.">
        <title>Molecular traces of alternative social organization in a termite genome.</title>
        <authorList>
            <person name="Terrapon N."/>
            <person name="Li C."/>
            <person name="Robertson H.M."/>
            <person name="Ji L."/>
            <person name="Meng X."/>
            <person name="Booth W."/>
            <person name="Chen Z."/>
            <person name="Childers C.P."/>
            <person name="Glastad K.M."/>
            <person name="Gokhale K."/>
            <person name="Gowin J."/>
            <person name="Gronenberg W."/>
            <person name="Hermansen R.A."/>
            <person name="Hu H."/>
            <person name="Hunt B.G."/>
            <person name="Huylmans A.K."/>
            <person name="Khalil S.M."/>
            <person name="Mitchell R.D."/>
            <person name="Munoz-Torres M.C."/>
            <person name="Mustard J.A."/>
            <person name="Pan H."/>
            <person name="Reese J.T."/>
            <person name="Scharf M.E."/>
            <person name="Sun F."/>
            <person name="Vogel H."/>
            <person name="Xiao J."/>
            <person name="Yang W."/>
            <person name="Yang Z."/>
            <person name="Yang Z."/>
            <person name="Zhou J."/>
            <person name="Zhu J."/>
            <person name="Brent C.S."/>
            <person name="Elsik C.G."/>
            <person name="Goodisman M.A."/>
            <person name="Liberles D.A."/>
            <person name="Roe R.M."/>
            <person name="Vargo E.L."/>
            <person name="Vilcinskas A."/>
            <person name="Wang J."/>
            <person name="Bornberg-Bauer E."/>
            <person name="Korb J."/>
            <person name="Zhang G."/>
            <person name="Liebig J."/>
        </authorList>
    </citation>
    <scope>NUCLEOTIDE SEQUENCE [LARGE SCALE GENOMIC DNA]</scope>
    <source>
        <tissue evidence="6">Whole organism</tissue>
    </source>
</reference>
<evidence type="ECO:0000313" key="6">
    <source>
        <dbReference type="EMBL" id="KDR21788.1"/>
    </source>
</evidence>
<dbReference type="GO" id="GO:0003676">
    <property type="term" value="F:nucleic acid binding"/>
    <property type="evidence" value="ECO:0007669"/>
    <property type="project" value="InterPro"/>
</dbReference>
<evidence type="ECO:0000313" key="7">
    <source>
        <dbReference type="Proteomes" id="UP000027135"/>
    </source>
</evidence>
<feature type="compositionally biased region" description="Basic residues" evidence="4">
    <location>
        <begin position="297"/>
        <end position="320"/>
    </location>
</feature>
<name>A0A067RFH9_ZOONE</name>
<comment type="subcellular location">
    <subcellularLocation>
        <location evidence="1">Nucleus</location>
    </subcellularLocation>
</comment>
<sequence>MTQEKKFSFVFSKVSKPSGPLRHEKSKEKEDVQYIDCLDSKTIVFKKSEDEGEKVTDLIIPLNKSVCDKPQTKEKEDIQRKENSTVIGDSLNKNSLEETAVREILEDVKTFTEAVENSNTLTLQIQKSRHGIGESKESTLDDYESIPVVDYGMAMLKGMGWNPGKGIGKKGRIVTANMPQPRPRGMGLGADKVDSSCAPSTLAQDEGEELKVIKGASVQVISGSHKGQYGQIEGFNEDSGRVIVRLSLHSSSVTVNENAFKLVTKEEYTKNSRVLNVSKYQEYTQKTDENLEVVRQNMHHAEKRHHKSQSPKNHPRQRLK</sequence>
<organism evidence="6 7">
    <name type="scientific">Zootermopsis nevadensis</name>
    <name type="common">Dampwood termite</name>
    <dbReference type="NCBI Taxonomy" id="136037"/>
    <lineage>
        <taxon>Eukaryota</taxon>
        <taxon>Metazoa</taxon>
        <taxon>Ecdysozoa</taxon>
        <taxon>Arthropoda</taxon>
        <taxon>Hexapoda</taxon>
        <taxon>Insecta</taxon>
        <taxon>Pterygota</taxon>
        <taxon>Neoptera</taxon>
        <taxon>Polyneoptera</taxon>
        <taxon>Dictyoptera</taxon>
        <taxon>Blattodea</taxon>
        <taxon>Blattoidea</taxon>
        <taxon>Termitoidae</taxon>
        <taxon>Termopsidae</taxon>
        <taxon>Zootermopsis</taxon>
    </lineage>
</organism>
<dbReference type="SMART" id="SM00443">
    <property type="entry name" value="G_patch"/>
    <property type="match status" value="1"/>
</dbReference>
<dbReference type="Pfam" id="PF12656">
    <property type="entry name" value="G-patch_2"/>
    <property type="match status" value="1"/>
</dbReference>
<evidence type="ECO:0000259" key="5">
    <source>
        <dbReference type="PROSITE" id="PS50174"/>
    </source>
</evidence>
<protein>
    <submittedName>
        <fullName evidence="6">G patch domain and KOW motifs-containing protein</fullName>
    </submittedName>
</protein>
<dbReference type="InterPro" id="IPR014722">
    <property type="entry name" value="Rib_uL2_dom2"/>
</dbReference>
<dbReference type="GO" id="GO:0005681">
    <property type="term" value="C:spliceosomal complex"/>
    <property type="evidence" value="ECO:0007669"/>
    <property type="project" value="TreeGrafter"/>
</dbReference>
<dbReference type="InterPro" id="IPR008991">
    <property type="entry name" value="Translation_prot_SH3-like_sf"/>
</dbReference>
<dbReference type="GO" id="GO:0000398">
    <property type="term" value="P:mRNA splicing, via spliceosome"/>
    <property type="evidence" value="ECO:0007669"/>
    <property type="project" value="InterPro"/>
</dbReference>